<feature type="domain" description="Fibronectin type-III" evidence="5">
    <location>
        <begin position="185"/>
        <end position="283"/>
    </location>
</feature>
<feature type="compositionally biased region" description="Low complexity" evidence="3">
    <location>
        <begin position="56"/>
        <end position="84"/>
    </location>
</feature>
<protein>
    <recommendedName>
        <fullName evidence="5">Fibronectin type-III domain-containing protein</fullName>
    </recommendedName>
</protein>
<dbReference type="GO" id="GO:0000272">
    <property type="term" value="P:polysaccharide catabolic process"/>
    <property type="evidence" value="ECO:0007669"/>
    <property type="project" value="UniProtKB-KW"/>
</dbReference>
<dbReference type="GO" id="GO:0016798">
    <property type="term" value="F:hydrolase activity, acting on glycosyl bonds"/>
    <property type="evidence" value="ECO:0007669"/>
    <property type="project" value="UniProtKB-KW"/>
</dbReference>
<evidence type="ECO:0000256" key="4">
    <source>
        <dbReference type="SAM" id="Phobius"/>
    </source>
</evidence>
<dbReference type="Pfam" id="PF00041">
    <property type="entry name" value="fn3"/>
    <property type="match status" value="1"/>
</dbReference>
<sequence length="424" mass="42201">MRSSLVSRRVLGLAAAGVVGLSTLAMPGIALAGDEVAPAPSIIEPLPQLPLPPVDGTAPAESSPSSESSPSGTTSSDTTAPGGEVAAAAPAAPYLNGFPEGIDGGLRYNFVDQSVAPDLATSFEYTIDNGAHWAPLSDVQVKNNRTYGTVTGLTNGVEYTTKVRAVNASGASDPSNGVTAPAYKKVGPVTGVQVTRSLTGVTVTWADPTSPGTYGIASYGVSWGEDGAQSGGPECEVEPTVHTCTFALPTAGDYGISIIAFDTQFNGGERASVRSGAVSAPAPTAVPTKDDGDIQGPAGPISTLTAGTQVVLKGDGFLAGSVVRLTMFSTPVDLGSAVVASDGTFTATVTVPANLVNGTHHLVATGVDKDGNVRNLVITVTVSGGQATLAVTGFDAVPVAVGGGLVVLAGAGLVLGGRRRSTTV</sequence>
<keyword evidence="2" id="KW-0624">Polysaccharide degradation</keyword>
<organism evidence="6 7">
    <name type="scientific">Klenkia marina</name>
    <dbReference type="NCBI Taxonomy" id="1960309"/>
    <lineage>
        <taxon>Bacteria</taxon>
        <taxon>Bacillati</taxon>
        <taxon>Actinomycetota</taxon>
        <taxon>Actinomycetes</taxon>
        <taxon>Geodermatophilales</taxon>
        <taxon>Geodermatophilaceae</taxon>
        <taxon>Klenkia</taxon>
    </lineage>
</organism>
<dbReference type="InterPro" id="IPR036116">
    <property type="entry name" value="FN3_sf"/>
</dbReference>
<evidence type="ECO:0000259" key="5">
    <source>
        <dbReference type="PROSITE" id="PS50853"/>
    </source>
</evidence>
<evidence type="ECO:0000256" key="2">
    <source>
        <dbReference type="ARBA" id="ARBA00023326"/>
    </source>
</evidence>
<evidence type="ECO:0000313" key="7">
    <source>
        <dbReference type="Proteomes" id="UP000198981"/>
    </source>
</evidence>
<dbReference type="AlphaFoldDB" id="A0A1G4XH76"/>
<dbReference type="SMART" id="SM00060">
    <property type="entry name" value="FN3"/>
    <property type="match status" value="2"/>
</dbReference>
<dbReference type="Gene3D" id="2.60.40.10">
    <property type="entry name" value="Immunoglobulins"/>
    <property type="match status" value="3"/>
</dbReference>
<dbReference type="Proteomes" id="UP000198981">
    <property type="component" value="Unassembled WGS sequence"/>
</dbReference>
<evidence type="ECO:0000313" key="6">
    <source>
        <dbReference type="EMBL" id="SCX40541.1"/>
    </source>
</evidence>
<dbReference type="CDD" id="cd00063">
    <property type="entry name" value="FN3"/>
    <property type="match status" value="1"/>
</dbReference>
<reference evidence="7" key="1">
    <citation type="submission" date="2016-10" db="EMBL/GenBank/DDBJ databases">
        <authorList>
            <person name="Varghese N."/>
            <person name="Submissions S."/>
        </authorList>
    </citation>
    <scope>NUCLEOTIDE SEQUENCE [LARGE SCALE GENOMIC DNA]</scope>
    <source>
        <strain evidence="7">DSM 45722</strain>
    </source>
</reference>
<proteinExistence type="predicted"/>
<accession>A0A1G4XH76</accession>
<dbReference type="STRING" id="1960309.SAMN03159343_0987"/>
<evidence type="ECO:0000256" key="3">
    <source>
        <dbReference type="SAM" id="MobiDB-lite"/>
    </source>
</evidence>
<feature type="transmembrane region" description="Helical" evidence="4">
    <location>
        <begin position="396"/>
        <end position="416"/>
    </location>
</feature>
<dbReference type="OrthoDB" id="5186542at2"/>
<feature type="region of interest" description="Disordered" evidence="3">
    <location>
        <begin position="43"/>
        <end position="84"/>
    </location>
</feature>
<dbReference type="EMBL" id="FMUH01000001">
    <property type="protein sequence ID" value="SCX40541.1"/>
    <property type="molecule type" value="Genomic_DNA"/>
</dbReference>
<name>A0A1G4XH76_9ACTN</name>
<keyword evidence="7" id="KW-1185">Reference proteome</keyword>
<gene>
    <name evidence="6" type="ORF">SAMN03159343_0987</name>
</gene>
<keyword evidence="1" id="KW-0378">Hydrolase</keyword>
<dbReference type="PROSITE" id="PS50853">
    <property type="entry name" value="FN3"/>
    <property type="match status" value="1"/>
</dbReference>
<keyword evidence="4" id="KW-0472">Membrane</keyword>
<dbReference type="SUPFAM" id="SSF49265">
    <property type="entry name" value="Fibronectin type III"/>
    <property type="match status" value="1"/>
</dbReference>
<keyword evidence="1" id="KW-0326">Glycosidase</keyword>
<dbReference type="RefSeq" id="WP_092800108.1">
    <property type="nucleotide sequence ID" value="NZ_FMUH01000001.1"/>
</dbReference>
<dbReference type="InterPro" id="IPR003961">
    <property type="entry name" value="FN3_dom"/>
</dbReference>
<keyword evidence="4" id="KW-1133">Transmembrane helix</keyword>
<dbReference type="InterPro" id="IPR013783">
    <property type="entry name" value="Ig-like_fold"/>
</dbReference>
<keyword evidence="4" id="KW-0812">Transmembrane</keyword>
<evidence type="ECO:0000256" key="1">
    <source>
        <dbReference type="ARBA" id="ARBA00023295"/>
    </source>
</evidence>
<keyword evidence="2" id="KW-0119">Carbohydrate metabolism</keyword>